<dbReference type="EMBL" id="JAGIZQ010000001">
    <property type="protein sequence ID" value="KAH6650362.1"/>
    <property type="molecule type" value="Genomic_DNA"/>
</dbReference>
<evidence type="ECO:0000313" key="1">
    <source>
        <dbReference type="EMBL" id="KAH6650362.1"/>
    </source>
</evidence>
<evidence type="ECO:0000313" key="2">
    <source>
        <dbReference type="Proteomes" id="UP000724584"/>
    </source>
</evidence>
<protein>
    <submittedName>
        <fullName evidence="1">Uncharacterized protein</fullName>
    </submittedName>
</protein>
<keyword evidence="2" id="KW-1185">Reference proteome</keyword>
<organism evidence="1 2">
    <name type="scientific">Chaetomium tenue</name>
    <dbReference type="NCBI Taxonomy" id="1854479"/>
    <lineage>
        <taxon>Eukaryota</taxon>
        <taxon>Fungi</taxon>
        <taxon>Dikarya</taxon>
        <taxon>Ascomycota</taxon>
        <taxon>Pezizomycotina</taxon>
        <taxon>Sordariomycetes</taxon>
        <taxon>Sordariomycetidae</taxon>
        <taxon>Sordariales</taxon>
        <taxon>Chaetomiaceae</taxon>
        <taxon>Chaetomium</taxon>
    </lineage>
</organism>
<gene>
    <name evidence="1" type="ORF">F5144DRAFT_523524</name>
</gene>
<name>A0ACB7PMA7_9PEZI</name>
<sequence length="347" mass="39030">MNTVFYPPHLGFKAGGQNATPSPTWCYFIDASCDDASKGDLEACLFEARHWAKRAYERLTSQTDTDFARVFQILFKAPITDTSRYPMSPLWEYAHRHQHPKDLWTTAAEHVLGVLHNFAHCWRRTYNRQAADVRIYATDLAHTRWVACGPFCVDPVNGVYAEGLLHELLVPNTAATSCGGHVFPVEGENQRRSVMDISPDLWKPATGSTGFLTLRGLHDPWKLAEDLIPCTLFHEFMHVYLLDDFIEDERGCTASWGYCMRRKRSEAPVCAESLAMLGLWVALADMRPANRLSGGFSLPRGWREAPGTLYDGDGRATAEDDTTCLPEEEGVLSAIRGEVMFYEDLTS</sequence>
<accession>A0ACB7PMA7</accession>
<comment type="caution">
    <text evidence="1">The sequence shown here is derived from an EMBL/GenBank/DDBJ whole genome shotgun (WGS) entry which is preliminary data.</text>
</comment>
<dbReference type="Proteomes" id="UP000724584">
    <property type="component" value="Unassembled WGS sequence"/>
</dbReference>
<proteinExistence type="predicted"/>
<reference evidence="1 2" key="1">
    <citation type="journal article" date="2021" name="Nat. Commun.">
        <title>Genetic determinants of endophytism in the Arabidopsis root mycobiome.</title>
        <authorList>
            <person name="Mesny F."/>
            <person name="Miyauchi S."/>
            <person name="Thiergart T."/>
            <person name="Pickel B."/>
            <person name="Atanasova L."/>
            <person name="Karlsson M."/>
            <person name="Huettel B."/>
            <person name="Barry K.W."/>
            <person name="Haridas S."/>
            <person name="Chen C."/>
            <person name="Bauer D."/>
            <person name="Andreopoulos W."/>
            <person name="Pangilinan J."/>
            <person name="LaButti K."/>
            <person name="Riley R."/>
            <person name="Lipzen A."/>
            <person name="Clum A."/>
            <person name="Drula E."/>
            <person name="Henrissat B."/>
            <person name="Kohler A."/>
            <person name="Grigoriev I.V."/>
            <person name="Martin F.M."/>
            <person name="Hacquard S."/>
        </authorList>
    </citation>
    <scope>NUCLEOTIDE SEQUENCE [LARGE SCALE GENOMIC DNA]</scope>
    <source>
        <strain evidence="1 2">MPI-SDFR-AT-0079</strain>
    </source>
</reference>